<dbReference type="InterPro" id="IPR010992">
    <property type="entry name" value="IHF-like_DNA-bd_dom_sf"/>
</dbReference>
<dbReference type="GO" id="GO:0030261">
    <property type="term" value="P:chromosome condensation"/>
    <property type="evidence" value="ECO:0007669"/>
    <property type="project" value="UniProtKB-KW"/>
</dbReference>
<sequence length="90" mass="9376">MNKGDLVEAIAKQTDLSKSGAEAVVNAFVSTVTGALKKGDKVTLTGFGTFSISKRGPRKARNPRTGETIQVKASKVPRFKAGAGLKSAVK</sequence>
<dbReference type="SUPFAM" id="SSF47729">
    <property type="entry name" value="IHF-like DNA-binding proteins"/>
    <property type="match status" value="1"/>
</dbReference>
<dbReference type="SMART" id="SM00411">
    <property type="entry name" value="BHL"/>
    <property type="match status" value="1"/>
</dbReference>
<dbReference type="Pfam" id="PF00216">
    <property type="entry name" value="Bac_DNA_binding"/>
    <property type="match status" value="1"/>
</dbReference>
<dbReference type="PRINTS" id="PR01727">
    <property type="entry name" value="DNABINDINGHU"/>
</dbReference>
<reference evidence="5" key="1">
    <citation type="submission" date="2020-07" db="EMBL/GenBank/DDBJ databases">
        <title>Huge and variable diversity of episymbiotic CPR bacteria and DPANN archaea in groundwater ecosystems.</title>
        <authorList>
            <person name="He C.Y."/>
            <person name="Keren R."/>
            <person name="Whittaker M."/>
            <person name="Farag I.F."/>
            <person name="Doudna J."/>
            <person name="Cate J.H.D."/>
            <person name="Banfield J.F."/>
        </authorList>
    </citation>
    <scope>NUCLEOTIDE SEQUENCE</scope>
    <source>
        <strain evidence="5">NC_groundwater_763_Ag_S-0.2um_68_21</strain>
    </source>
</reference>
<dbReference type="GO" id="GO:0005829">
    <property type="term" value="C:cytosol"/>
    <property type="evidence" value="ECO:0007669"/>
    <property type="project" value="TreeGrafter"/>
</dbReference>
<comment type="similarity">
    <text evidence="1 4">Belongs to the bacterial histone-like protein family.</text>
</comment>
<keyword evidence="3 5" id="KW-0238">DNA-binding</keyword>
<proteinExistence type="inferred from homology"/>
<evidence type="ECO:0000256" key="2">
    <source>
        <dbReference type="ARBA" id="ARBA00023067"/>
    </source>
</evidence>
<evidence type="ECO:0000256" key="1">
    <source>
        <dbReference type="ARBA" id="ARBA00010529"/>
    </source>
</evidence>
<dbReference type="PANTHER" id="PTHR33175">
    <property type="entry name" value="DNA-BINDING PROTEIN HU"/>
    <property type="match status" value="1"/>
</dbReference>
<dbReference type="Proteomes" id="UP000782312">
    <property type="component" value="Unassembled WGS sequence"/>
</dbReference>
<evidence type="ECO:0000256" key="4">
    <source>
        <dbReference type="RuleBase" id="RU003939"/>
    </source>
</evidence>
<dbReference type="GO" id="GO:0030527">
    <property type="term" value="F:structural constituent of chromatin"/>
    <property type="evidence" value="ECO:0007669"/>
    <property type="project" value="InterPro"/>
</dbReference>
<protein>
    <submittedName>
        <fullName evidence="5">HU family DNA-binding protein</fullName>
    </submittedName>
</protein>
<comment type="caution">
    <text evidence="5">The sequence shown here is derived from an EMBL/GenBank/DDBJ whole genome shotgun (WGS) entry which is preliminary data.</text>
</comment>
<dbReference type="InterPro" id="IPR020816">
    <property type="entry name" value="Histone-like_DNA-bd_CS"/>
</dbReference>
<dbReference type="GO" id="GO:0003677">
    <property type="term" value="F:DNA binding"/>
    <property type="evidence" value="ECO:0007669"/>
    <property type="project" value="UniProtKB-KW"/>
</dbReference>
<name>A0A932I0M2_UNCTE</name>
<evidence type="ECO:0000313" key="5">
    <source>
        <dbReference type="EMBL" id="MBI3129194.1"/>
    </source>
</evidence>
<evidence type="ECO:0000256" key="3">
    <source>
        <dbReference type="ARBA" id="ARBA00023125"/>
    </source>
</evidence>
<dbReference type="Gene3D" id="4.10.520.10">
    <property type="entry name" value="IHF-like DNA-binding proteins"/>
    <property type="match status" value="1"/>
</dbReference>
<dbReference type="EMBL" id="JACPUR010000038">
    <property type="protein sequence ID" value="MBI3129194.1"/>
    <property type="molecule type" value="Genomic_DNA"/>
</dbReference>
<accession>A0A932I0M2</accession>
<evidence type="ECO:0000313" key="6">
    <source>
        <dbReference type="Proteomes" id="UP000782312"/>
    </source>
</evidence>
<dbReference type="InterPro" id="IPR000119">
    <property type="entry name" value="Hist_DNA-bd"/>
</dbReference>
<dbReference type="CDD" id="cd13831">
    <property type="entry name" value="HU"/>
    <property type="match status" value="1"/>
</dbReference>
<dbReference type="AlphaFoldDB" id="A0A932I0M2"/>
<gene>
    <name evidence="5" type="ORF">HYZ11_16425</name>
</gene>
<dbReference type="PANTHER" id="PTHR33175:SF3">
    <property type="entry name" value="DNA-BINDING PROTEIN HU-BETA"/>
    <property type="match status" value="1"/>
</dbReference>
<dbReference type="PROSITE" id="PS00045">
    <property type="entry name" value="HISTONE_LIKE"/>
    <property type="match status" value="1"/>
</dbReference>
<keyword evidence="2" id="KW-0226">DNA condensation</keyword>
<organism evidence="5 6">
    <name type="scientific">Tectimicrobiota bacterium</name>
    <dbReference type="NCBI Taxonomy" id="2528274"/>
    <lineage>
        <taxon>Bacteria</taxon>
        <taxon>Pseudomonadati</taxon>
        <taxon>Nitrospinota/Tectimicrobiota group</taxon>
        <taxon>Candidatus Tectimicrobiota</taxon>
    </lineage>
</organism>